<keyword evidence="1" id="KW-0813">Transport</keyword>
<protein>
    <submittedName>
        <fullName evidence="6">PTS lactose/cellobiose transporter subunit IIA</fullName>
    </submittedName>
</protein>
<evidence type="ECO:0000313" key="7">
    <source>
        <dbReference type="Proteomes" id="UP000669239"/>
    </source>
</evidence>
<dbReference type="InterPro" id="IPR003188">
    <property type="entry name" value="PTS_IIA_lac/cel"/>
</dbReference>
<evidence type="ECO:0000256" key="3">
    <source>
        <dbReference type="ARBA" id="ARBA00022679"/>
    </source>
</evidence>
<gene>
    <name evidence="6" type="ORF">G5B36_15430</name>
</gene>
<dbReference type="PROSITE" id="PS51095">
    <property type="entry name" value="PTS_EIIA_TYPE_3"/>
    <property type="match status" value="1"/>
</dbReference>
<proteinExistence type="predicted"/>
<dbReference type="Proteomes" id="UP000669239">
    <property type="component" value="Unassembled WGS sequence"/>
</dbReference>
<dbReference type="PANTHER" id="PTHR34382">
    <property type="entry name" value="PTS SYSTEM N,N'-DIACETYLCHITOBIOSE-SPECIFIC EIIA COMPONENT"/>
    <property type="match status" value="1"/>
</dbReference>
<evidence type="ECO:0000256" key="4">
    <source>
        <dbReference type="ARBA" id="ARBA00022683"/>
    </source>
</evidence>
<dbReference type="InterPro" id="IPR036542">
    <property type="entry name" value="PTS_IIA_lac/cel_sf"/>
</dbReference>
<keyword evidence="2" id="KW-0762">Sugar transport</keyword>
<sequence length="114" mass="12509">MMQMALTMDEVTANCMEMIGYTGEGRSLVYEAAGLMVEEDYQAAMGKIEEAEANLSKAHEIQFLKLMSVQARGDEIPCSMLLLHAMDILMTSTAEKDMVKAIVKAKIKKAGGRT</sequence>
<dbReference type="PANTHER" id="PTHR34382:SF7">
    <property type="entry name" value="PTS SYSTEM N,N'-DIACETYLCHITOBIOSE-SPECIFIC EIIA COMPONENT"/>
    <property type="match status" value="1"/>
</dbReference>
<organism evidence="6 7">
    <name type="scientific">Enterocloster aldenensis</name>
    <dbReference type="NCBI Taxonomy" id="358742"/>
    <lineage>
        <taxon>Bacteria</taxon>
        <taxon>Bacillati</taxon>
        <taxon>Bacillota</taxon>
        <taxon>Clostridia</taxon>
        <taxon>Lachnospirales</taxon>
        <taxon>Lachnospiraceae</taxon>
        <taxon>Enterocloster</taxon>
    </lineage>
</organism>
<name>A0ABX2HN13_9FIRM</name>
<reference evidence="6 7" key="1">
    <citation type="journal article" date="2020" name="Cell Host Microbe">
        <title>Functional and Genomic Variation between Human-Derived Isolates of Lachnospiraceae Reveals Inter- and Intra-Species Diversity.</title>
        <authorList>
            <person name="Sorbara M.T."/>
            <person name="Littmann E.R."/>
            <person name="Fontana E."/>
            <person name="Moody T.U."/>
            <person name="Kohout C.E."/>
            <person name="Gjonbalaj M."/>
            <person name="Eaton V."/>
            <person name="Seok R."/>
            <person name="Leiner I.M."/>
            <person name="Pamer E.G."/>
        </authorList>
    </citation>
    <scope>NUCLEOTIDE SEQUENCE [LARGE SCALE GENOMIC DNA]</scope>
    <source>
        <strain evidence="6 7">MSK.1.17</strain>
    </source>
</reference>
<accession>A0ABX2HN13</accession>
<feature type="modified residue" description="Phosphohistidine; by HPr" evidence="5">
    <location>
        <position position="84"/>
    </location>
</feature>
<evidence type="ECO:0000256" key="2">
    <source>
        <dbReference type="ARBA" id="ARBA00022597"/>
    </source>
</evidence>
<dbReference type="EMBL" id="JAAITT010000021">
    <property type="protein sequence ID" value="NSJ50082.1"/>
    <property type="molecule type" value="Genomic_DNA"/>
</dbReference>
<dbReference type="Gene3D" id="1.20.58.80">
    <property type="entry name" value="Phosphotransferase system, lactose/cellobiose-type IIA subunit"/>
    <property type="match status" value="1"/>
</dbReference>
<evidence type="ECO:0000256" key="5">
    <source>
        <dbReference type="PROSITE-ProRule" id="PRU00418"/>
    </source>
</evidence>
<evidence type="ECO:0000313" key="6">
    <source>
        <dbReference type="EMBL" id="NSJ50082.1"/>
    </source>
</evidence>
<evidence type="ECO:0000256" key="1">
    <source>
        <dbReference type="ARBA" id="ARBA00022448"/>
    </source>
</evidence>
<keyword evidence="3" id="KW-0808">Transferase</keyword>
<comment type="caution">
    <text evidence="6">The sequence shown here is derived from an EMBL/GenBank/DDBJ whole genome shotgun (WGS) entry which is preliminary data.</text>
</comment>
<keyword evidence="4" id="KW-0598">Phosphotransferase system</keyword>
<keyword evidence="7" id="KW-1185">Reference proteome</keyword>
<dbReference type="SUPFAM" id="SSF46973">
    <property type="entry name" value="Enzyme IIa from lactose specific PTS, IIa-lac"/>
    <property type="match status" value="1"/>
</dbReference>
<dbReference type="Pfam" id="PF02255">
    <property type="entry name" value="PTS_IIA"/>
    <property type="match status" value="1"/>
</dbReference>